<dbReference type="AlphaFoldDB" id="S5DNI7"/>
<organism evidence="1">
    <name type="scientific">Candidatus Actinomarina minuta</name>
    <dbReference type="NCBI Taxonomy" id="1389454"/>
    <lineage>
        <taxon>Bacteria</taxon>
        <taxon>Bacillati</taxon>
        <taxon>Actinomycetota</taxon>
        <taxon>Actinomycetes</taxon>
        <taxon>Candidatus Actinomarinidae</taxon>
        <taxon>Candidatus Actinomarinales</taxon>
        <taxon>Candidatus Actinomarineae</taxon>
        <taxon>Candidatus Actinomarinaceae</taxon>
        <taxon>Candidatus Actinomarina</taxon>
    </lineage>
</organism>
<sequence>MNTFSSKYSQVFTQNVSELWSAISIENNLNDTHPFCKENRSIKWSGDVHKDILVYLNGTTYVRDFSEWFEGKGYNLWIGEDGGPKSYVEWRIKEHADGSELSITVYPHLLSKWPKTLAFIPFWVYINPKLRSYLKSVLKGFKWNLDKNTTVPRNEFGEHSWFS</sequence>
<evidence type="ECO:0000313" key="1">
    <source>
        <dbReference type="EMBL" id="AGQ19038.1"/>
    </source>
</evidence>
<protein>
    <submittedName>
        <fullName evidence="1">MedDCM-OCT-S30-C79-cds11</fullName>
    </submittedName>
</protein>
<accession>S5DNI7</accession>
<proteinExistence type="predicted"/>
<dbReference type="EMBL" id="KC811120">
    <property type="protein sequence ID" value="AGQ19038.1"/>
    <property type="molecule type" value="Genomic_DNA"/>
</dbReference>
<reference evidence="1" key="1">
    <citation type="journal article" date="2013" name="Sci. Rep.">
        <title>Metagenomics uncovers a new group of low GC and ultra-small marine Actinobacteria.</title>
        <authorList>
            <person name="Ghai R."/>
            <person name="Mizuno C.M."/>
            <person name="Picazo A."/>
            <person name="Camacho A."/>
            <person name="Rodriguez-Valera F."/>
        </authorList>
    </citation>
    <scope>NUCLEOTIDE SEQUENCE</scope>
</reference>
<name>S5DNI7_9ACTN</name>